<evidence type="ECO:0000313" key="1">
    <source>
        <dbReference type="EMBL" id="KIE45687.1"/>
    </source>
</evidence>
<evidence type="ECO:0000313" key="2">
    <source>
        <dbReference type="Proteomes" id="UP000031366"/>
    </source>
</evidence>
<dbReference type="AlphaFoldDB" id="A0A0C1QXE8"/>
<dbReference type="OrthoDB" id="291334at2"/>
<proteinExistence type="predicted"/>
<dbReference type="STRING" id="29341.RSJ17_01880"/>
<accession>A0A0C1QXE8</accession>
<dbReference type="InterPro" id="IPR019268">
    <property type="entry name" value="DUF2278"/>
</dbReference>
<sequence>MPRKTKNSRNKYKNYQCNPPGLNSYGMLKCKVIDYKEERESEKTPHFQIHVQANNDHYKLSINVKSAEKPSELRFYLNKNFIHPIISKIIDVPYGFSYSFEYTLDYVRGNLGFTKEDMITLPHDAEGYDNDITDKFVQIISEARNKNADLYAFGAKWSPGIYKSNRDIGSFKLVPNCGMHNIHMNQGNTGDHQYENGVYQDGGLLIYFPSQNTWTAIFLAFQSQSWDTDDNTGMAKD</sequence>
<keyword evidence="2" id="KW-1185">Reference proteome</keyword>
<evidence type="ECO:0008006" key="3">
    <source>
        <dbReference type="Google" id="ProtNLM"/>
    </source>
</evidence>
<dbReference type="Proteomes" id="UP000031366">
    <property type="component" value="Unassembled WGS sequence"/>
</dbReference>
<name>A0A0C1QXE8_9CLOT</name>
<reference evidence="1 2" key="1">
    <citation type="journal article" date="2015" name="Infect. Genet. Evol.">
        <title>Genomic sequences of six botulinum neurotoxin-producing strains representing three clostridial species illustrate the mobility and diversity of botulinum neurotoxin genes.</title>
        <authorList>
            <person name="Smith T.J."/>
            <person name="Hill K.K."/>
            <person name="Xie G."/>
            <person name="Foley B.T."/>
            <person name="Williamson C.H."/>
            <person name="Foster J.T."/>
            <person name="Johnson S.L."/>
            <person name="Chertkov O."/>
            <person name="Teshima H."/>
            <person name="Gibbons H.S."/>
            <person name="Johnsky L.A."/>
            <person name="Karavis M.A."/>
            <person name="Smith L.A."/>
        </authorList>
    </citation>
    <scope>NUCLEOTIDE SEQUENCE [LARGE SCALE GENOMIC DNA]</scope>
    <source>
        <strain evidence="1 2">CDC 2741</strain>
    </source>
</reference>
<protein>
    <recommendedName>
        <fullName evidence="3">DUF2278 family protein</fullName>
    </recommendedName>
</protein>
<organism evidence="1 2">
    <name type="scientific">Clostridium argentinense CDC 2741</name>
    <dbReference type="NCBI Taxonomy" id="1418104"/>
    <lineage>
        <taxon>Bacteria</taxon>
        <taxon>Bacillati</taxon>
        <taxon>Bacillota</taxon>
        <taxon>Clostridia</taxon>
        <taxon>Eubacteriales</taxon>
        <taxon>Clostridiaceae</taxon>
        <taxon>Clostridium</taxon>
    </lineage>
</organism>
<dbReference type="RefSeq" id="WP_052268171.1">
    <property type="nucleotide sequence ID" value="NZ_AYSO01000018.1"/>
</dbReference>
<dbReference type="EMBL" id="AYSO01000018">
    <property type="protein sequence ID" value="KIE45687.1"/>
    <property type="molecule type" value="Genomic_DNA"/>
</dbReference>
<dbReference type="Pfam" id="PF10042">
    <property type="entry name" value="DUF2278"/>
    <property type="match status" value="1"/>
</dbReference>
<gene>
    <name evidence="1" type="ORF">U732_2291</name>
</gene>
<comment type="caution">
    <text evidence="1">The sequence shown here is derived from an EMBL/GenBank/DDBJ whole genome shotgun (WGS) entry which is preliminary data.</text>
</comment>